<evidence type="ECO:0000313" key="2">
    <source>
        <dbReference type="EMBL" id="TDN98209.1"/>
    </source>
</evidence>
<gene>
    <name evidence="2" type="ORF">DFO68_12817</name>
</gene>
<dbReference type="EMBL" id="SNWH01000028">
    <property type="protein sequence ID" value="TDN98209.1"/>
    <property type="molecule type" value="Genomic_DNA"/>
</dbReference>
<organism evidence="2 3">
    <name type="scientific">Halomonas ventosae</name>
    <dbReference type="NCBI Taxonomy" id="229007"/>
    <lineage>
        <taxon>Bacteria</taxon>
        <taxon>Pseudomonadati</taxon>
        <taxon>Pseudomonadota</taxon>
        <taxon>Gammaproteobacteria</taxon>
        <taxon>Oceanospirillales</taxon>
        <taxon>Halomonadaceae</taxon>
        <taxon>Halomonas</taxon>
    </lineage>
</organism>
<dbReference type="AlphaFoldDB" id="A0A4R6GS69"/>
<dbReference type="Proteomes" id="UP000295150">
    <property type="component" value="Unassembled WGS sequence"/>
</dbReference>
<feature type="chain" id="PRO_5020924589" evidence="1">
    <location>
        <begin position="33"/>
        <end position="154"/>
    </location>
</feature>
<dbReference type="RefSeq" id="WP_133484268.1">
    <property type="nucleotide sequence ID" value="NZ_SNWH01000028.1"/>
</dbReference>
<evidence type="ECO:0000256" key="1">
    <source>
        <dbReference type="SAM" id="SignalP"/>
    </source>
</evidence>
<proteinExistence type="predicted"/>
<dbReference type="OrthoDB" id="6166281at2"/>
<comment type="caution">
    <text evidence="2">The sequence shown here is derived from an EMBL/GenBank/DDBJ whole genome shotgun (WGS) entry which is preliminary data.</text>
</comment>
<keyword evidence="3" id="KW-1185">Reference proteome</keyword>
<sequence>MTGPTSLFTPLAKAVSCPLAVALLFAAAPAVAEEGNDLTFTGDATFIAPHGGQTIHVALYDVVAGKVLTTQQGQVAANEPPAFSFSFPSALEAGKLYDVHYWIDSNFGGGSEGSCDPVNVDHQWRVALTDITGPVDIQEAHAPGEQAPVCTSFK</sequence>
<accession>A0A4R6GS69</accession>
<evidence type="ECO:0000313" key="3">
    <source>
        <dbReference type="Proteomes" id="UP000295150"/>
    </source>
</evidence>
<reference evidence="2 3" key="1">
    <citation type="submission" date="2019-03" db="EMBL/GenBank/DDBJ databases">
        <title>Freshwater and sediment microbial communities from various areas in North America, analyzing microbe dynamics in response to fracking.</title>
        <authorList>
            <person name="Lamendella R."/>
        </authorList>
    </citation>
    <scope>NUCLEOTIDE SEQUENCE [LARGE SCALE GENOMIC DNA]</scope>
    <source>
        <strain evidence="2 3">1_TX</strain>
    </source>
</reference>
<keyword evidence="1" id="KW-0732">Signal</keyword>
<feature type="signal peptide" evidence="1">
    <location>
        <begin position="1"/>
        <end position="32"/>
    </location>
</feature>
<protein>
    <submittedName>
        <fullName evidence="2">Uncharacterized protein</fullName>
    </submittedName>
</protein>
<name>A0A4R6GS69_9GAMM</name>